<organism evidence="1 2">
    <name type="scientific">Thermomonas beijingensis</name>
    <dbReference type="NCBI Taxonomy" id="2872701"/>
    <lineage>
        <taxon>Bacteria</taxon>
        <taxon>Pseudomonadati</taxon>
        <taxon>Pseudomonadota</taxon>
        <taxon>Gammaproteobacteria</taxon>
        <taxon>Lysobacterales</taxon>
        <taxon>Lysobacteraceae</taxon>
        <taxon>Thermomonas</taxon>
    </lineage>
</organism>
<gene>
    <name evidence="1" type="ORF">K7B09_00350</name>
</gene>
<dbReference type="Proteomes" id="UP001430290">
    <property type="component" value="Unassembled WGS sequence"/>
</dbReference>
<comment type="caution">
    <text evidence="1">The sequence shown here is derived from an EMBL/GenBank/DDBJ whole genome shotgun (WGS) entry which is preliminary data.</text>
</comment>
<sequence length="154" mass="17677">MNANVEFADSDGVIIGDKPLCLPAGIYRLRFDDWETVNYFNRQPKVVCRFTVCTEGEWFGAKLARWYNVKALVGRARMRGRFKVAWGQDLAREYLPLVGTVPRKDGIALSRLKPLLLEGVIETVTSDRRQRALHPSLHYSVIRQIRLSRDVTQT</sequence>
<evidence type="ECO:0000313" key="2">
    <source>
        <dbReference type="Proteomes" id="UP001430290"/>
    </source>
</evidence>
<evidence type="ECO:0000313" key="1">
    <source>
        <dbReference type="EMBL" id="MBZ4184776.1"/>
    </source>
</evidence>
<dbReference type="RefSeq" id="WP_223625383.1">
    <property type="nucleotide sequence ID" value="NZ_JAIQDJ010000001.1"/>
</dbReference>
<proteinExistence type="predicted"/>
<evidence type="ECO:0008006" key="3">
    <source>
        <dbReference type="Google" id="ProtNLM"/>
    </source>
</evidence>
<reference evidence="1" key="1">
    <citation type="submission" date="2021-09" db="EMBL/GenBank/DDBJ databases">
        <authorList>
            <person name="Wu T."/>
            <person name="Guo S.Z."/>
        </authorList>
    </citation>
    <scope>NUCLEOTIDE SEQUENCE</scope>
    <source>
        <strain evidence="1">RSS-23</strain>
    </source>
</reference>
<keyword evidence="2" id="KW-1185">Reference proteome</keyword>
<protein>
    <recommendedName>
        <fullName evidence="3">DUF5675 domain-containing protein</fullName>
    </recommendedName>
</protein>
<accession>A0ABS7TA91</accession>
<name>A0ABS7TA91_9GAMM</name>
<dbReference type="EMBL" id="JAIQDJ010000001">
    <property type="protein sequence ID" value="MBZ4184776.1"/>
    <property type="molecule type" value="Genomic_DNA"/>
</dbReference>